<dbReference type="InterPro" id="IPR009073">
    <property type="entry name" value="HscB_oligo_C"/>
</dbReference>
<dbReference type="InterPro" id="IPR036869">
    <property type="entry name" value="J_dom_sf"/>
</dbReference>
<gene>
    <name evidence="8" type="ORF">Baya_12859</name>
</gene>
<dbReference type="Gene3D" id="1.20.1280.20">
    <property type="entry name" value="HscB, C-terminal domain"/>
    <property type="match status" value="1"/>
</dbReference>
<evidence type="ECO:0000256" key="1">
    <source>
        <dbReference type="ARBA" id="ARBA00004173"/>
    </source>
</evidence>
<dbReference type="SUPFAM" id="SSF46565">
    <property type="entry name" value="Chaperone J-domain"/>
    <property type="match status" value="1"/>
</dbReference>
<evidence type="ECO:0000256" key="5">
    <source>
        <dbReference type="ARBA" id="ARBA00023128"/>
    </source>
</evidence>
<organism evidence="8 9">
    <name type="scientific">Bagarius yarrelli</name>
    <name type="common">Goonch</name>
    <name type="synonym">Bagrus yarrelli</name>
    <dbReference type="NCBI Taxonomy" id="175774"/>
    <lineage>
        <taxon>Eukaryota</taxon>
        <taxon>Metazoa</taxon>
        <taxon>Chordata</taxon>
        <taxon>Craniata</taxon>
        <taxon>Vertebrata</taxon>
        <taxon>Euteleostomi</taxon>
        <taxon>Actinopterygii</taxon>
        <taxon>Neopterygii</taxon>
        <taxon>Teleostei</taxon>
        <taxon>Ostariophysi</taxon>
        <taxon>Siluriformes</taxon>
        <taxon>Sisoridae</taxon>
        <taxon>Sisorinae</taxon>
        <taxon>Bagarius</taxon>
    </lineage>
</organism>
<dbReference type="GO" id="GO:0051087">
    <property type="term" value="F:protein-folding chaperone binding"/>
    <property type="evidence" value="ECO:0007669"/>
    <property type="project" value="InterPro"/>
</dbReference>
<dbReference type="NCBIfam" id="TIGR00714">
    <property type="entry name" value="hscB"/>
    <property type="match status" value="1"/>
</dbReference>
<dbReference type="GO" id="GO:0051259">
    <property type="term" value="P:protein complex oligomerization"/>
    <property type="evidence" value="ECO:0007669"/>
    <property type="project" value="InterPro"/>
</dbReference>
<accession>A0A556V4B0</accession>
<comment type="similarity">
    <text evidence="3">Belongs to the HscB family.</text>
</comment>
<name>A0A556V4B0_BAGYA</name>
<dbReference type="Proteomes" id="UP000319801">
    <property type="component" value="Unassembled WGS sequence"/>
</dbReference>
<keyword evidence="4" id="KW-0963">Cytoplasm</keyword>
<proteinExistence type="inferred from homology"/>
<evidence type="ECO:0000259" key="7">
    <source>
        <dbReference type="PROSITE" id="PS50076"/>
    </source>
</evidence>
<dbReference type="PANTHER" id="PTHR14021:SF15">
    <property type="entry name" value="IRON-SULFUR CLUSTER CO-CHAPERONE PROTEIN HSCB"/>
    <property type="match status" value="1"/>
</dbReference>
<dbReference type="GO" id="GO:0044571">
    <property type="term" value="P:[2Fe-2S] cluster assembly"/>
    <property type="evidence" value="ECO:0007669"/>
    <property type="project" value="InterPro"/>
</dbReference>
<protein>
    <submittedName>
        <fullName evidence="8">Iron-sulfur cluster co-chaperone protein HscB, mitochondrial</fullName>
    </submittedName>
</protein>
<evidence type="ECO:0000256" key="4">
    <source>
        <dbReference type="ARBA" id="ARBA00022490"/>
    </source>
</evidence>
<evidence type="ECO:0000256" key="2">
    <source>
        <dbReference type="ARBA" id="ARBA00004496"/>
    </source>
</evidence>
<dbReference type="GO" id="GO:0005739">
    <property type="term" value="C:mitochondrion"/>
    <property type="evidence" value="ECO:0007669"/>
    <property type="project" value="UniProtKB-SubCell"/>
</dbReference>
<evidence type="ECO:0000313" key="8">
    <source>
        <dbReference type="EMBL" id="TSU24203.1"/>
    </source>
</evidence>
<evidence type="ECO:0000256" key="6">
    <source>
        <dbReference type="ARBA" id="ARBA00023186"/>
    </source>
</evidence>
<dbReference type="AlphaFoldDB" id="A0A556V4B0"/>
<dbReference type="InterPro" id="IPR036386">
    <property type="entry name" value="HscB_C_sf"/>
</dbReference>
<dbReference type="PROSITE" id="PS50076">
    <property type="entry name" value="DNAJ_2"/>
    <property type="match status" value="1"/>
</dbReference>
<evidence type="ECO:0000256" key="3">
    <source>
        <dbReference type="ARBA" id="ARBA00010476"/>
    </source>
</evidence>
<keyword evidence="5" id="KW-0496">Mitochondrion</keyword>
<comment type="subcellular location">
    <subcellularLocation>
        <location evidence="2">Cytoplasm</location>
    </subcellularLocation>
    <subcellularLocation>
        <location evidence="1">Mitochondrion</location>
    </subcellularLocation>
</comment>
<dbReference type="PANTHER" id="PTHR14021">
    <property type="entry name" value="IRON-SULFUR CLUSTER CO-CHAPERONE PROTEIN HSCB"/>
    <property type="match status" value="1"/>
</dbReference>
<reference evidence="8 9" key="1">
    <citation type="journal article" date="2019" name="Genome Biol. Evol.">
        <title>Whole-Genome Sequencing of the Giant Devil Catfish, Bagarius yarrelli.</title>
        <authorList>
            <person name="Jiang W."/>
            <person name="Lv Y."/>
            <person name="Cheng L."/>
            <person name="Yang K."/>
            <person name="Chao B."/>
            <person name="Wang X."/>
            <person name="Li Y."/>
            <person name="Pan X."/>
            <person name="You X."/>
            <person name="Zhang Y."/>
            <person name="Yang J."/>
            <person name="Li J."/>
            <person name="Zhang X."/>
            <person name="Liu S."/>
            <person name="Sun C."/>
            <person name="Yang J."/>
            <person name="Shi Q."/>
        </authorList>
    </citation>
    <scope>NUCLEOTIDE SEQUENCE [LARGE SCALE GENOMIC DNA]</scope>
    <source>
        <strain evidence="8">JWS20170419001</strain>
        <tissue evidence="8">Muscle</tissue>
    </source>
</reference>
<dbReference type="Pfam" id="PF07743">
    <property type="entry name" value="HSCB_C"/>
    <property type="match status" value="1"/>
</dbReference>
<dbReference type="GO" id="GO:0001671">
    <property type="term" value="F:ATPase activator activity"/>
    <property type="evidence" value="ECO:0007669"/>
    <property type="project" value="InterPro"/>
</dbReference>
<dbReference type="InterPro" id="IPR004640">
    <property type="entry name" value="HscB"/>
</dbReference>
<dbReference type="Gene3D" id="1.10.287.110">
    <property type="entry name" value="DnaJ domain"/>
    <property type="match status" value="1"/>
</dbReference>
<dbReference type="OrthoDB" id="448954at2759"/>
<sequence length="323" mass="38928">MAPGPEVGEVFVFFSKDVLEVRIFCSAVLLLFIEQKFALDTQKLQGKYIELQRSLHPDNFSQKSQTEQRYSEEQSALINKAYRTLQKPLTRSVYLLRGVELDEGTDSTVDPALLVKIMEVNEKLAETQCLNEVNAVGQEVQVTLKDLTERMNTALDKGDLESAREILIRMKYFANLEEKVKEKLRENFTCRICRIGFSTCRIGFSTCRIVCQYPACSVTLLRRIRFQYLPYRFQYLPYRFQYLPYRFQYLPYPFQYLPYLRFRTFRQYLPYPFSVLLPYPFQYLPYRFQYLPYRFQYLPYRFQYLPYLFQYLLYSFQYLPYLF</sequence>
<keyword evidence="9" id="KW-1185">Reference proteome</keyword>
<dbReference type="FunFam" id="1.20.1280.20:FF:000002">
    <property type="entry name" value="HscB mitochondrial iron-sulfur cluster co-chaperone"/>
    <property type="match status" value="1"/>
</dbReference>
<keyword evidence="6" id="KW-0143">Chaperone</keyword>
<evidence type="ECO:0000313" key="9">
    <source>
        <dbReference type="Proteomes" id="UP000319801"/>
    </source>
</evidence>
<dbReference type="SUPFAM" id="SSF47144">
    <property type="entry name" value="HSC20 (HSCB), C-terminal oligomerisation domain"/>
    <property type="match status" value="1"/>
</dbReference>
<feature type="domain" description="J" evidence="7">
    <location>
        <begin position="26"/>
        <end position="98"/>
    </location>
</feature>
<comment type="caution">
    <text evidence="8">The sequence shown here is derived from an EMBL/GenBank/DDBJ whole genome shotgun (WGS) entry which is preliminary data.</text>
</comment>
<dbReference type="InterPro" id="IPR001623">
    <property type="entry name" value="DnaJ_domain"/>
</dbReference>
<dbReference type="EMBL" id="VCAZ01000116">
    <property type="protein sequence ID" value="TSU24203.1"/>
    <property type="molecule type" value="Genomic_DNA"/>
</dbReference>